<accession>A0A3Q7GME9</accession>
<dbReference type="Proteomes" id="UP000004994">
    <property type="component" value="Chromosome 5"/>
</dbReference>
<name>A0A3Q7GME9_SOLLC</name>
<reference evidence="1" key="1">
    <citation type="journal article" date="2012" name="Nature">
        <title>The tomato genome sequence provides insights into fleshy fruit evolution.</title>
        <authorList>
            <consortium name="Tomato Genome Consortium"/>
        </authorList>
    </citation>
    <scope>NUCLEOTIDE SEQUENCE [LARGE SCALE GENOMIC DNA]</scope>
    <source>
        <strain evidence="1">cv. Heinz 1706</strain>
    </source>
</reference>
<dbReference type="AlphaFoldDB" id="A0A3Q7GME9"/>
<evidence type="ECO:0000313" key="2">
    <source>
        <dbReference type="Proteomes" id="UP000004994"/>
    </source>
</evidence>
<reference evidence="1" key="2">
    <citation type="submission" date="2019-01" db="UniProtKB">
        <authorList>
            <consortium name="EnsemblPlants"/>
        </authorList>
    </citation>
    <scope>IDENTIFICATION</scope>
    <source>
        <strain evidence="1">cv. Heinz 1706</strain>
    </source>
</reference>
<dbReference type="EnsemblPlants" id="Solyc05g046287.1.1">
    <property type="protein sequence ID" value="Solyc05g046287.1.1"/>
    <property type="gene ID" value="Solyc05g046287.1"/>
</dbReference>
<dbReference type="InParanoid" id="A0A3Q7GME9"/>
<evidence type="ECO:0000313" key="1">
    <source>
        <dbReference type="EnsemblPlants" id="Solyc05g046287.1.1"/>
    </source>
</evidence>
<proteinExistence type="predicted"/>
<protein>
    <submittedName>
        <fullName evidence="1">Uncharacterized protein</fullName>
    </submittedName>
</protein>
<keyword evidence="2" id="KW-1185">Reference proteome</keyword>
<organism evidence="1">
    <name type="scientific">Solanum lycopersicum</name>
    <name type="common">Tomato</name>
    <name type="synonym">Lycopersicon esculentum</name>
    <dbReference type="NCBI Taxonomy" id="4081"/>
    <lineage>
        <taxon>Eukaryota</taxon>
        <taxon>Viridiplantae</taxon>
        <taxon>Streptophyta</taxon>
        <taxon>Embryophyta</taxon>
        <taxon>Tracheophyta</taxon>
        <taxon>Spermatophyta</taxon>
        <taxon>Magnoliopsida</taxon>
        <taxon>eudicotyledons</taxon>
        <taxon>Gunneridae</taxon>
        <taxon>Pentapetalae</taxon>
        <taxon>asterids</taxon>
        <taxon>lamiids</taxon>
        <taxon>Solanales</taxon>
        <taxon>Solanaceae</taxon>
        <taxon>Solanoideae</taxon>
        <taxon>Solaneae</taxon>
        <taxon>Solanum</taxon>
        <taxon>Solanum subgen. Lycopersicon</taxon>
    </lineage>
</organism>
<sequence length="163" mass="18072">MVHEKIDSTSTLHIIPSVPTCKDKGGIRGCCAEWIAYGVMLFPLLNLYGFQLKFNYSILKADSILDASFSPSHLVSVPSLSLYGRSMKKFAVSVSHVSEVVCSSGLCDIFRWKTLDFHFSKGGFCDSSMWRSQILLSCGELKNVKELHSVPTEFPLDLGVKLC</sequence>
<dbReference type="Gramene" id="Solyc05g046287.1.1">
    <property type="protein sequence ID" value="Solyc05g046287.1.1"/>
    <property type="gene ID" value="Solyc05g046287.1"/>
</dbReference>